<comment type="caution">
    <text evidence="1">The sequence shown here is derived from an EMBL/GenBank/DDBJ whole genome shotgun (WGS) entry which is preliminary data.</text>
</comment>
<evidence type="ECO:0000313" key="2">
    <source>
        <dbReference type="Proteomes" id="UP001433268"/>
    </source>
</evidence>
<gene>
    <name evidence="1" type="ORF">PG997_003546</name>
</gene>
<dbReference type="EMBL" id="JAQQWN010000004">
    <property type="protein sequence ID" value="KAK8088585.1"/>
    <property type="molecule type" value="Genomic_DNA"/>
</dbReference>
<dbReference type="RefSeq" id="XP_066671479.1">
    <property type="nucleotide sequence ID" value="XM_066807861.1"/>
</dbReference>
<accession>A0ABR1WZM6</accession>
<evidence type="ECO:0000313" key="1">
    <source>
        <dbReference type="EMBL" id="KAK8088585.1"/>
    </source>
</evidence>
<protein>
    <submittedName>
        <fullName evidence="1">Uncharacterized protein</fullName>
    </submittedName>
</protein>
<sequence>MMTPACEQHGVVLRWEQQDSDLLIMLLVVQLFSSRKSKWQIQKPPPGFARHEGGWYVKPVNKDPGSFKKAKARREMRGLGWFNDNKGGGGDALR</sequence>
<reference evidence="1 2" key="1">
    <citation type="submission" date="2023-01" db="EMBL/GenBank/DDBJ databases">
        <title>Analysis of 21 Apiospora genomes using comparative genomics revels a genus with tremendous synthesis potential of carbohydrate active enzymes and secondary metabolites.</title>
        <authorList>
            <person name="Sorensen T."/>
        </authorList>
    </citation>
    <scope>NUCLEOTIDE SEQUENCE [LARGE SCALE GENOMIC DNA]</scope>
    <source>
        <strain evidence="1 2">CBS 114990</strain>
    </source>
</reference>
<organism evidence="1 2">
    <name type="scientific">Apiospora hydei</name>
    <dbReference type="NCBI Taxonomy" id="1337664"/>
    <lineage>
        <taxon>Eukaryota</taxon>
        <taxon>Fungi</taxon>
        <taxon>Dikarya</taxon>
        <taxon>Ascomycota</taxon>
        <taxon>Pezizomycotina</taxon>
        <taxon>Sordariomycetes</taxon>
        <taxon>Xylariomycetidae</taxon>
        <taxon>Amphisphaeriales</taxon>
        <taxon>Apiosporaceae</taxon>
        <taxon>Apiospora</taxon>
    </lineage>
</organism>
<keyword evidence="2" id="KW-1185">Reference proteome</keyword>
<dbReference type="GeneID" id="92040921"/>
<proteinExistence type="predicted"/>
<name>A0ABR1WZM6_9PEZI</name>
<dbReference type="Proteomes" id="UP001433268">
    <property type="component" value="Unassembled WGS sequence"/>
</dbReference>